<protein>
    <recommendedName>
        <fullName evidence="5">Pentatricopeptide repeat-containing protein</fullName>
    </recommendedName>
</protein>
<evidence type="ECO:0000313" key="3">
    <source>
        <dbReference type="EMBL" id="KAG2206833.1"/>
    </source>
</evidence>
<dbReference type="Gene3D" id="1.25.40.10">
    <property type="entry name" value="Tetratricopeptide repeat domain"/>
    <property type="match status" value="2"/>
</dbReference>
<evidence type="ECO:0000313" key="4">
    <source>
        <dbReference type="Proteomes" id="UP000603453"/>
    </source>
</evidence>
<comment type="caution">
    <text evidence="3">The sequence shown here is derived from an EMBL/GenBank/DDBJ whole genome shotgun (WGS) entry which is preliminary data.</text>
</comment>
<dbReference type="PANTHER" id="PTHR47942">
    <property type="entry name" value="TETRATRICOPEPTIDE REPEAT (TPR)-LIKE SUPERFAMILY PROTEIN-RELATED"/>
    <property type="match status" value="1"/>
</dbReference>
<dbReference type="Proteomes" id="UP000603453">
    <property type="component" value="Unassembled WGS sequence"/>
</dbReference>
<dbReference type="EMBL" id="JAEPRD010000028">
    <property type="protein sequence ID" value="KAG2206833.1"/>
    <property type="molecule type" value="Genomic_DNA"/>
</dbReference>
<dbReference type="NCBIfam" id="TIGR00756">
    <property type="entry name" value="PPR"/>
    <property type="match status" value="1"/>
</dbReference>
<accession>A0A8H7RBT4</accession>
<reference evidence="3" key="1">
    <citation type="submission" date="2020-12" db="EMBL/GenBank/DDBJ databases">
        <title>Metabolic potential, ecology and presence of endohyphal bacteria is reflected in genomic diversity of Mucoromycotina.</title>
        <authorList>
            <person name="Muszewska A."/>
            <person name="Okrasinska A."/>
            <person name="Steczkiewicz K."/>
            <person name="Drgas O."/>
            <person name="Orlowska M."/>
            <person name="Perlinska-Lenart U."/>
            <person name="Aleksandrzak-Piekarczyk T."/>
            <person name="Szatraj K."/>
            <person name="Zielenkiewicz U."/>
            <person name="Pilsyk S."/>
            <person name="Malc E."/>
            <person name="Mieczkowski P."/>
            <person name="Kruszewska J.S."/>
            <person name="Biernat P."/>
            <person name="Pawlowska J."/>
        </authorList>
    </citation>
    <scope>NUCLEOTIDE SEQUENCE</scope>
    <source>
        <strain evidence="3">WA0000017839</strain>
    </source>
</reference>
<dbReference type="PANTHER" id="PTHR47942:SF63">
    <property type="entry name" value="PENTATRICOPEPTIDE REPEAT-CONTAINING PROTEIN"/>
    <property type="match status" value="1"/>
</dbReference>
<sequence length="798" mass="92000">MTVQLKEPCTRSLRRLFKPWPFVVRPVSFAVACRNHTTLKVATPPPMRAQLESLLQRPLKTDKKRALRLWTEYRALPTVSLDQYNVLMTALLDKACYGKKTGFWARIIQAYEEALMADIQPSAIMYMAAIKAYGASRDTVHVTATYKEYRKRYTVNPTSDEFYMTALLDCGQLPMAYRHLRDMMDRTCTTQLAKYLSDWIALCVKRNMVPLALEGLTVCDMESIEKKALESITQSLWLGYSQERMTPMSVETFVQLYIEEKVTKIDTLYLFTMMDLISYTSLMTPTHRTLHLLLEYAFDRQQYGRVIRVLSSMTHDSEETMQFLAAKLGPHTGYARYVETLQSQLDSGKETKRMLARGDETVMDWLRDTGCQDLDCYAMVLEHWLTCGRWKECIRAYGRLKTREKGTTTNRRLVKAYVTARCSMGDDWMGVERALTEGQIRFTSTTVTRMLMTMMGFQSKTGVGLVPGKHVLTALTLMEKKLDVQLSGEELARLISGLGKRGDVENGFRLYTWVREQKGERCASSHLYHAMMTSATKNNDIRKLERVWVDMQYRKRFLDDGESEKEEHSLRRYNVLLNGYASRLPKPDLTRAKKVFQRLLGQNLSPDIVTYNILIKAFVNANNMEAANQIFQKMIQSGIQPDTYSTNTLLNGWIIRKDWHHVETFVKELKKGTQQKLDVVTFNLLVQSFLQLDSKTMNFTHWLKQQKKGAHLKQMETSQVTGKMSSQKIWSIFRSTTGYGPDLKPTAMEGFVKLFSTEADEVTGKLFMKAFVNIKDYSSAAKIQTWMTLIPHNNKETL</sequence>
<dbReference type="InterPro" id="IPR002885">
    <property type="entry name" value="PPR_rpt"/>
</dbReference>
<proteinExistence type="predicted"/>
<keyword evidence="1" id="KW-0677">Repeat</keyword>
<gene>
    <name evidence="3" type="ORF">INT47_007589</name>
</gene>
<dbReference type="OrthoDB" id="185373at2759"/>
<evidence type="ECO:0000256" key="1">
    <source>
        <dbReference type="ARBA" id="ARBA00022737"/>
    </source>
</evidence>
<evidence type="ECO:0008006" key="5">
    <source>
        <dbReference type="Google" id="ProtNLM"/>
    </source>
</evidence>
<dbReference type="InterPro" id="IPR051222">
    <property type="entry name" value="PPR/CCM1_RNA-binding"/>
</dbReference>
<evidence type="ECO:0000256" key="2">
    <source>
        <dbReference type="PROSITE-ProRule" id="PRU00708"/>
    </source>
</evidence>
<dbReference type="InterPro" id="IPR011990">
    <property type="entry name" value="TPR-like_helical_dom_sf"/>
</dbReference>
<name>A0A8H7RBT4_9FUNG</name>
<organism evidence="3 4">
    <name type="scientific">Mucor saturninus</name>
    <dbReference type="NCBI Taxonomy" id="64648"/>
    <lineage>
        <taxon>Eukaryota</taxon>
        <taxon>Fungi</taxon>
        <taxon>Fungi incertae sedis</taxon>
        <taxon>Mucoromycota</taxon>
        <taxon>Mucoromycotina</taxon>
        <taxon>Mucoromycetes</taxon>
        <taxon>Mucorales</taxon>
        <taxon>Mucorineae</taxon>
        <taxon>Mucoraceae</taxon>
        <taxon>Mucor</taxon>
    </lineage>
</organism>
<keyword evidence="4" id="KW-1185">Reference proteome</keyword>
<dbReference type="Pfam" id="PF13041">
    <property type="entry name" value="PPR_2"/>
    <property type="match status" value="1"/>
</dbReference>
<feature type="repeat" description="PPR" evidence="2">
    <location>
        <begin position="607"/>
        <end position="641"/>
    </location>
</feature>
<dbReference type="AlphaFoldDB" id="A0A8H7RBT4"/>
<dbReference type="PROSITE" id="PS51375">
    <property type="entry name" value="PPR"/>
    <property type="match status" value="1"/>
</dbReference>